<feature type="non-terminal residue" evidence="2">
    <location>
        <position position="256"/>
    </location>
</feature>
<dbReference type="Pfam" id="PF00754">
    <property type="entry name" value="F5_F8_type_C"/>
    <property type="match status" value="1"/>
</dbReference>
<sequence length="256" mass="28121">YAPAQRLDFGTTYYWRVDEVNAPPTSQVEFKGSVWSFTTEPIAYPIEDVNATASSTLTDMGPENTVNGSGMDADDLLHSAEQADMWISGNEPTLAWIEFEFDKVYKLHEMLVWNSNQMIESIVGFGAKGVTIEYSSDGNDYTRLGTTHEFARAPGAPGYAHNTTVDFGGVAVKNVRLTITSNWGLFPQYSLSEVRFTYIPLLARKPQPQSGATGIDVDAVLSFRAGREAAEHNVYIDTDEQAVIDSNVPVTTVTEA</sequence>
<dbReference type="AlphaFoldDB" id="X1UX85"/>
<feature type="non-terminal residue" evidence="2">
    <location>
        <position position="1"/>
    </location>
</feature>
<proteinExistence type="predicted"/>
<accession>X1UX85</accession>
<gene>
    <name evidence="2" type="ORF">S12H4_44832</name>
</gene>
<protein>
    <recommendedName>
        <fullName evidence="1">F5/8 type C domain-containing protein</fullName>
    </recommendedName>
</protein>
<feature type="domain" description="F5/8 type C" evidence="1">
    <location>
        <begin position="39"/>
        <end position="183"/>
    </location>
</feature>
<dbReference type="SUPFAM" id="SSF49785">
    <property type="entry name" value="Galactose-binding domain-like"/>
    <property type="match status" value="1"/>
</dbReference>
<reference evidence="2" key="1">
    <citation type="journal article" date="2014" name="Front. Microbiol.">
        <title>High frequency of phylogenetically diverse reductive dehalogenase-homologous genes in deep subseafloor sedimentary metagenomes.</title>
        <authorList>
            <person name="Kawai M."/>
            <person name="Futagami T."/>
            <person name="Toyoda A."/>
            <person name="Takaki Y."/>
            <person name="Nishi S."/>
            <person name="Hori S."/>
            <person name="Arai W."/>
            <person name="Tsubouchi T."/>
            <person name="Morono Y."/>
            <person name="Uchiyama I."/>
            <person name="Ito T."/>
            <person name="Fujiyama A."/>
            <person name="Inagaki F."/>
            <person name="Takami H."/>
        </authorList>
    </citation>
    <scope>NUCLEOTIDE SEQUENCE</scope>
    <source>
        <strain evidence="2">Expedition CK06-06</strain>
    </source>
</reference>
<evidence type="ECO:0000313" key="2">
    <source>
        <dbReference type="EMBL" id="GAJ04491.1"/>
    </source>
</evidence>
<dbReference type="PROSITE" id="PS50022">
    <property type="entry name" value="FA58C_3"/>
    <property type="match status" value="1"/>
</dbReference>
<comment type="caution">
    <text evidence="2">The sequence shown here is derived from an EMBL/GenBank/DDBJ whole genome shotgun (WGS) entry which is preliminary data.</text>
</comment>
<dbReference type="InterPro" id="IPR000421">
    <property type="entry name" value="FA58C"/>
</dbReference>
<name>X1UX85_9ZZZZ</name>
<organism evidence="2">
    <name type="scientific">marine sediment metagenome</name>
    <dbReference type="NCBI Taxonomy" id="412755"/>
    <lineage>
        <taxon>unclassified sequences</taxon>
        <taxon>metagenomes</taxon>
        <taxon>ecological metagenomes</taxon>
    </lineage>
</organism>
<dbReference type="Gene3D" id="2.60.120.260">
    <property type="entry name" value="Galactose-binding domain-like"/>
    <property type="match status" value="1"/>
</dbReference>
<dbReference type="InterPro" id="IPR008979">
    <property type="entry name" value="Galactose-bd-like_sf"/>
</dbReference>
<dbReference type="EMBL" id="BARW01027659">
    <property type="protein sequence ID" value="GAJ04491.1"/>
    <property type="molecule type" value="Genomic_DNA"/>
</dbReference>
<evidence type="ECO:0000259" key="1">
    <source>
        <dbReference type="PROSITE" id="PS50022"/>
    </source>
</evidence>